<dbReference type="InterPro" id="IPR010730">
    <property type="entry name" value="HET"/>
</dbReference>
<dbReference type="Pfam" id="PF06985">
    <property type="entry name" value="HET"/>
    <property type="match status" value="1"/>
</dbReference>
<name>A0A9P9FUB4_9HYPO</name>
<keyword evidence="3" id="KW-1185">Reference proteome</keyword>
<protein>
    <submittedName>
        <fullName evidence="2">Heterokaryon incompatibility protein-domain-containing protein</fullName>
    </submittedName>
</protein>
<evidence type="ECO:0000313" key="2">
    <source>
        <dbReference type="EMBL" id="KAH7176377.1"/>
    </source>
</evidence>
<evidence type="ECO:0000313" key="3">
    <source>
        <dbReference type="Proteomes" id="UP000738349"/>
    </source>
</evidence>
<dbReference type="AlphaFoldDB" id="A0A9P9FUB4"/>
<evidence type="ECO:0000259" key="1">
    <source>
        <dbReference type="Pfam" id="PF06985"/>
    </source>
</evidence>
<comment type="caution">
    <text evidence="2">The sequence shown here is derived from an EMBL/GenBank/DDBJ whole genome shotgun (WGS) entry which is preliminary data.</text>
</comment>
<accession>A0A9P9FUB4</accession>
<reference evidence="2" key="1">
    <citation type="journal article" date="2021" name="Nat. Commun.">
        <title>Genetic determinants of endophytism in the Arabidopsis root mycobiome.</title>
        <authorList>
            <person name="Mesny F."/>
            <person name="Miyauchi S."/>
            <person name="Thiergart T."/>
            <person name="Pickel B."/>
            <person name="Atanasova L."/>
            <person name="Karlsson M."/>
            <person name="Huettel B."/>
            <person name="Barry K.W."/>
            <person name="Haridas S."/>
            <person name="Chen C."/>
            <person name="Bauer D."/>
            <person name="Andreopoulos W."/>
            <person name="Pangilinan J."/>
            <person name="LaButti K."/>
            <person name="Riley R."/>
            <person name="Lipzen A."/>
            <person name="Clum A."/>
            <person name="Drula E."/>
            <person name="Henrissat B."/>
            <person name="Kohler A."/>
            <person name="Grigoriev I.V."/>
            <person name="Martin F.M."/>
            <person name="Hacquard S."/>
        </authorList>
    </citation>
    <scope>NUCLEOTIDE SEQUENCE</scope>
    <source>
        <strain evidence="2">MPI-CAGE-AT-0147</strain>
    </source>
</reference>
<dbReference type="PANTHER" id="PTHR33112:SF15">
    <property type="entry name" value="HETEROKARYON INCOMPATIBILITY DOMAIN-CONTAINING PROTEIN"/>
    <property type="match status" value="1"/>
</dbReference>
<dbReference type="Proteomes" id="UP000738349">
    <property type="component" value="Unassembled WGS sequence"/>
</dbReference>
<feature type="domain" description="Heterokaryon incompatibility" evidence="1">
    <location>
        <begin position="198"/>
        <end position="352"/>
    </location>
</feature>
<organism evidence="2 3">
    <name type="scientific">Dactylonectria macrodidyma</name>
    <dbReference type="NCBI Taxonomy" id="307937"/>
    <lineage>
        <taxon>Eukaryota</taxon>
        <taxon>Fungi</taxon>
        <taxon>Dikarya</taxon>
        <taxon>Ascomycota</taxon>
        <taxon>Pezizomycotina</taxon>
        <taxon>Sordariomycetes</taxon>
        <taxon>Hypocreomycetidae</taxon>
        <taxon>Hypocreales</taxon>
        <taxon>Nectriaceae</taxon>
        <taxon>Dactylonectria</taxon>
    </lineage>
</organism>
<dbReference type="OrthoDB" id="5362512at2759"/>
<sequence>MDIDTDSDESSDDQRLCQKCSAINGEALMSADGYRHALSRSMLADTVSSCDLCNLLSQFIDPGSISQFNSHSFKNYQNLRLGARPIDPTNPHLGNVLTATIDTDTAGTVTNSIRDVEVWTSLGDPAAKYGVPVMNIDLTNTKSPETFRFILSCLDECSKHNCVSPLRLKSSESFPSRLLNLGANSVCLVDVETACPPYIALSHCWGTNLLKCMTKTANLPQMKANIDWHDLTPTFRDAVEITRRLGVRYIWIDALCIVQDSREDWANESIKMGDIYHNAFLTISASHARDGSGGCFNKQSSVGLGETTITITTNDHSTGLKSSIMLSSTFQFHPPRVVEDSPINSRGWVYQERILSPRIVHFTATQLIWECRKAYRLEDLRPLASSTIPSMVLRPEILDTAMLVERWHTDIVSTYCKREFTKYEDRLVALAGIAQVYQLHIRDQYLAGLWTSHLPYGLSWTHRKRHNRQGLEGHRYPSWTWASHNGEITWQPFSTFSPDTGFSILANHLEFELAARKEFSPVKGGFIAVMGRVAQVTQVGCQLTSVFDEVDFRMGHIKGKFFADDTARIQEISSRLPDVLALALGHIPQFGSSKGTLLLVLAPAGGGRTGFVRLGHGIATFSTPEEFERFWDGRKPEKVCLY</sequence>
<dbReference type="EMBL" id="JAGMUV010000001">
    <property type="protein sequence ID" value="KAH7176377.1"/>
    <property type="molecule type" value="Genomic_DNA"/>
</dbReference>
<dbReference type="PANTHER" id="PTHR33112">
    <property type="entry name" value="DOMAIN PROTEIN, PUTATIVE-RELATED"/>
    <property type="match status" value="1"/>
</dbReference>
<gene>
    <name evidence="2" type="ORF">EDB81DRAFT_37121</name>
</gene>
<proteinExistence type="predicted"/>